<feature type="region of interest" description="Disordered" evidence="1">
    <location>
        <begin position="160"/>
        <end position="186"/>
    </location>
</feature>
<gene>
    <name evidence="2" type="ORF">PFISCL1PPCAC_17397</name>
</gene>
<dbReference type="Proteomes" id="UP001432322">
    <property type="component" value="Unassembled WGS sequence"/>
</dbReference>
<sequence length="250" mass="28102">ESTPELKQDEFWENLDIKPLYANGSRAVHSLEGSLANVRLLRDNVKEVEMFPPQEHDDNFDEGRTPLDRSLDQRRVSVVPQMNSRDRRSSSADSSNMFGNLRRRLSPFNLGSKPSSASLASHGAEKGAYYYNDIDDVISIKIAQPNDIGSPKRIVFEDSHGESSKFDDSLRRHQDKQRKSEDIGHNSHEVTFATSHSVSNPHKVVSDTITEAEEMDQVSTGNSSQETAKIKDHSESDDDFERKGTVISQL</sequence>
<name>A0AAV5W6U3_9BILA</name>
<accession>A0AAV5W6U3</accession>
<feature type="compositionally biased region" description="Basic and acidic residues" evidence="1">
    <location>
        <begin position="50"/>
        <end position="75"/>
    </location>
</feature>
<keyword evidence="3" id="KW-1185">Reference proteome</keyword>
<reference evidence="2" key="1">
    <citation type="submission" date="2023-10" db="EMBL/GenBank/DDBJ databases">
        <title>Genome assembly of Pristionchus species.</title>
        <authorList>
            <person name="Yoshida K."/>
            <person name="Sommer R.J."/>
        </authorList>
    </citation>
    <scope>NUCLEOTIDE SEQUENCE</scope>
    <source>
        <strain evidence="2">RS5133</strain>
    </source>
</reference>
<evidence type="ECO:0000256" key="1">
    <source>
        <dbReference type="SAM" id="MobiDB-lite"/>
    </source>
</evidence>
<evidence type="ECO:0000313" key="3">
    <source>
        <dbReference type="Proteomes" id="UP001432322"/>
    </source>
</evidence>
<feature type="compositionally biased region" description="Basic and acidic residues" evidence="1">
    <location>
        <begin position="228"/>
        <end position="244"/>
    </location>
</feature>
<dbReference type="AlphaFoldDB" id="A0AAV5W6U3"/>
<organism evidence="2 3">
    <name type="scientific">Pristionchus fissidentatus</name>
    <dbReference type="NCBI Taxonomy" id="1538716"/>
    <lineage>
        <taxon>Eukaryota</taxon>
        <taxon>Metazoa</taxon>
        <taxon>Ecdysozoa</taxon>
        <taxon>Nematoda</taxon>
        <taxon>Chromadorea</taxon>
        <taxon>Rhabditida</taxon>
        <taxon>Rhabditina</taxon>
        <taxon>Diplogasteromorpha</taxon>
        <taxon>Diplogasteroidea</taxon>
        <taxon>Neodiplogasteridae</taxon>
        <taxon>Pristionchus</taxon>
    </lineage>
</organism>
<feature type="region of interest" description="Disordered" evidence="1">
    <location>
        <begin position="209"/>
        <end position="250"/>
    </location>
</feature>
<feature type="region of interest" description="Disordered" evidence="1">
    <location>
        <begin position="50"/>
        <end position="99"/>
    </location>
</feature>
<proteinExistence type="predicted"/>
<feature type="non-terminal residue" evidence="2">
    <location>
        <position position="1"/>
    </location>
</feature>
<evidence type="ECO:0000313" key="2">
    <source>
        <dbReference type="EMBL" id="GMT26100.1"/>
    </source>
</evidence>
<protein>
    <submittedName>
        <fullName evidence="2">Uncharacterized protein</fullName>
    </submittedName>
</protein>
<comment type="caution">
    <text evidence="2">The sequence shown here is derived from an EMBL/GenBank/DDBJ whole genome shotgun (WGS) entry which is preliminary data.</text>
</comment>
<dbReference type="EMBL" id="BTSY01000004">
    <property type="protein sequence ID" value="GMT26100.1"/>
    <property type="molecule type" value="Genomic_DNA"/>
</dbReference>
<feature type="compositionally biased region" description="Polar residues" evidence="1">
    <location>
        <begin position="217"/>
        <end position="227"/>
    </location>
</feature>